<sequence>MDKSLSLGFLNGEYNLFSSELEAFLWAQVQANIGGYAFSNLYKNKSRVRNNLILSCCNCDKGPKIYQEKPKITLKLKQRERTGSKKCGRIFRITIKLNDDKQWEITSKNTHNHCMNTSSTAHPAHRAAALPKTLREEILLSSKAGLSIGQI</sequence>
<evidence type="ECO:0008006" key="3">
    <source>
        <dbReference type="Google" id="ProtNLM"/>
    </source>
</evidence>
<dbReference type="Proteomes" id="UP000285405">
    <property type="component" value="Unassembled WGS sequence"/>
</dbReference>
<dbReference type="EMBL" id="MCBR01019155">
    <property type="protein sequence ID" value="RKF57173.1"/>
    <property type="molecule type" value="Genomic_DNA"/>
</dbReference>
<gene>
    <name evidence="1" type="ORF">GcC1_191032</name>
</gene>
<protein>
    <recommendedName>
        <fullName evidence="3">FAR1 domain-containing protein</fullName>
    </recommendedName>
</protein>
<name>A0A420HID9_9PEZI</name>
<organism evidence="1 2">
    <name type="scientific">Golovinomyces cichoracearum</name>
    <dbReference type="NCBI Taxonomy" id="62708"/>
    <lineage>
        <taxon>Eukaryota</taxon>
        <taxon>Fungi</taxon>
        <taxon>Dikarya</taxon>
        <taxon>Ascomycota</taxon>
        <taxon>Pezizomycotina</taxon>
        <taxon>Leotiomycetes</taxon>
        <taxon>Erysiphales</taxon>
        <taxon>Erysiphaceae</taxon>
        <taxon>Golovinomyces</taxon>
    </lineage>
</organism>
<accession>A0A420HID9</accession>
<dbReference type="AlphaFoldDB" id="A0A420HID9"/>
<dbReference type="OrthoDB" id="4579506at2759"/>
<reference evidence="1 2" key="1">
    <citation type="journal article" date="2018" name="BMC Genomics">
        <title>Comparative genome analyses reveal sequence features reflecting distinct modes of host-adaptation between dicot and monocot powdery mildew.</title>
        <authorList>
            <person name="Wu Y."/>
            <person name="Ma X."/>
            <person name="Pan Z."/>
            <person name="Kale S.D."/>
            <person name="Song Y."/>
            <person name="King H."/>
            <person name="Zhang Q."/>
            <person name="Presley C."/>
            <person name="Deng X."/>
            <person name="Wei C.I."/>
            <person name="Xiao S."/>
        </authorList>
    </citation>
    <scope>NUCLEOTIDE SEQUENCE [LARGE SCALE GENOMIC DNA]</scope>
    <source>
        <strain evidence="1">UCSC1</strain>
    </source>
</reference>
<evidence type="ECO:0000313" key="2">
    <source>
        <dbReference type="Proteomes" id="UP000285405"/>
    </source>
</evidence>
<proteinExistence type="predicted"/>
<evidence type="ECO:0000313" key="1">
    <source>
        <dbReference type="EMBL" id="RKF57173.1"/>
    </source>
</evidence>
<comment type="caution">
    <text evidence="1">The sequence shown here is derived from an EMBL/GenBank/DDBJ whole genome shotgun (WGS) entry which is preliminary data.</text>
</comment>